<feature type="region of interest" description="Disordered" evidence="1">
    <location>
        <begin position="1"/>
        <end position="25"/>
    </location>
</feature>
<accession>A0AAV5U4H7</accession>
<dbReference type="AlphaFoldDB" id="A0AAV5U4H7"/>
<gene>
    <name evidence="2" type="ORF">PENTCL1PPCAC_23446</name>
</gene>
<reference evidence="2" key="1">
    <citation type="submission" date="2023-10" db="EMBL/GenBank/DDBJ databases">
        <title>Genome assembly of Pristionchus species.</title>
        <authorList>
            <person name="Yoshida K."/>
            <person name="Sommer R.J."/>
        </authorList>
    </citation>
    <scope>NUCLEOTIDE SEQUENCE</scope>
    <source>
        <strain evidence="2">RS0144</strain>
    </source>
</reference>
<organism evidence="2 3">
    <name type="scientific">Pristionchus entomophagus</name>
    <dbReference type="NCBI Taxonomy" id="358040"/>
    <lineage>
        <taxon>Eukaryota</taxon>
        <taxon>Metazoa</taxon>
        <taxon>Ecdysozoa</taxon>
        <taxon>Nematoda</taxon>
        <taxon>Chromadorea</taxon>
        <taxon>Rhabditida</taxon>
        <taxon>Rhabditina</taxon>
        <taxon>Diplogasteromorpha</taxon>
        <taxon>Diplogasteroidea</taxon>
        <taxon>Neodiplogasteridae</taxon>
        <taxon>Pristionchus</taxon>
    </lineage>
</organism>
<evidence type="ECO:0000256" key="1">
    <source>
        <dbReference type="SAM" id="MobiDB-lite"/>
    </source>
</evidence>
<sequence>MDSNEYKFVYTPKNPTEKNPTKTPVTIPKNEDFNVHCAAKACSWCSKPTSDGKPTGDGNFVDASPTAGDVKAGTCAEATCKSVKDSWQYEDVNGNKKTIVSTMACKKDGQKAAWFMDKNNAQVKNASCSKKINCSSLNPLQFICPPAIELCQAPNSTVPPNFSCPGKVMYKTGNEKEMETLGITCNPDSGDWMSAENKAVPKDSFVFCQYAQAHSQQRDVSGETDR</sequence>
<proteinExistence type="predicted"/>
<dbReference type="Proteomes" id="UP001432027">
    <property type="component" value="Unassembled WGS sequence"/>
</dbReference>
<dbReference type="EMBL" id="BTSX01000005">
    <property type="protein sequence ID" value="GMT01272.1"/>
    <property type="molecule type" value="Genomic_DNA"/>
</dbReference>
<protein>
    <submittedName>
        <fullName evidence="2">Uncharacterized protein</fullName>
    </submittedName>
</protein>
<comment type="caution">
    <text evidence="2">The sequence shown here is derived from an EMBL/GenBank/DDBJ whole genome shotgun (WGS) entry which is preliminary data.</text>
</comment>
<evidence type="ECO:0000313" key="2">
    <source>
        <dbReference type="EMBL" id="GMT01272.1"/>
    </source>
</evidence>
<name>A0AAV5U4H7_9BILA</name>
<keyword evidence="3" id="KW-1185">Reference proteome</keyword>
<evidence type="ECO:0000313" key="3">
    <source>
        <dbReference type="Proteomes" id="UP001432027"/>
    </source>
</evidence>